<evidence type="ECO:0000313" key="3">
    <source>
        <dbReference type="Proteomes" id="UP000244527"/>
    </source>
</evidence>
<feature type="domain" description="Phosphatidic acid phosphatase type 2/haloperoxidase" evidence="1">
    <location>
        <begin position="104"/>
        <end position="205"/>
    </location>
</feature>
<dbReference type="InterPro" id="IPR000326">
    <property type="entry name" value="PAP2/HPO"/>
</dbReference>
<dbReference type="PANTHER" id="PTHR14969:SF13">
    <property type="entry name" value="AT30094P"/>
    <property type="match status" value="1"/>
</dbReference>
<gene>
    <name evidence="2" type="ORF">FFWV33_02170</name>
</gene>
<reference evidence="2 3" key="1">
    <citation type="submission" date="2017-04" db="EMBL/GenBank/DDBJ databases">
        <title>Compelte genome sequence of WV33.</title>
        <authorList>
            <person name="Lee P.C."/>
        </authorList>
    </citation>
    <scope>NUCLEOTIDE SEQUENCE [LARGE SCALE GENOMIC DNA]</scope>
    <source>
        <strain evidence="2 3">WV33</strain>
    </source>
</reference>
<dbReference type="Gene3D" id="1.20.144.10">
    <property type="entry name" value="Phosphatidic acid phosphatase type 2/haloperoxidase"/>
    <property type="match status" value="1"/>
</dbReference>
<dbReference type="Pfam" id="PF01569">
    <property type="entry name" value="PAP2"/>
    <property type="match status" value="1"/>
</dbReference>
<sequence>MRKLPVILFLCLLVNQMNGQINDTIVKTQKLTYKKFILPAALVATGSLLLNTDRNRKIQADANRFFGSDFHTRLDDITVFVPVGQLYAGGLFGFEAKNSLKHRTISVVTANALSFTLVSVLKNIVKAHRPDDSDQLSFPSGHSAIAFTNAALLFQEYKDDNIWYASSGFLFATTTGFLRVANNKHFASDVFAGAGIGLASGFLVTYWNPLQNIHLGKKQKGTAFVYPQLGNQIGIGAVILPNF</sequence>
<dbReference type="SMART" id="SM00014">
    <property type="entry name" value="acidPPc"/>
    <property type="match status" value="1"/>
</dbReference>
<evidence type="ECO:0000259" key="1">
    <source>
        <dbReference type="SMART" id="SM00014"/>
    </source>
</evidence>
<dbReference type="AlphaFoldDB" id="A0A2S1L9L8"/>
<evidence type="ECO:0000313" key="2">
    <source>
        <dbReference type="EMBL" id="AWG20417.1"/>
    </source>
</evidence>
<dbReference type="OrthoDB" id="9773582at2"/>
<proteinExistence type="predicted"/>
<dbReference type="InterPro" id="IPR036938">
    <property type="entry name" value="PAP2/HPO_sf"/>
</dbReference>
<dbReference type="CDD" id="cd03394">
    <property type="entry name" value="PAP2_like_5"/>
    <property type="match status" value="1"/>
</dbReference>
<dbReference type="SUPFAM" id="SSF48317">
    <property type="entry name" value="Acid phosphatase/Vanadium-dependent haloperoxidase"/>
    <property type="match status" value="1"/>
</dbReference>
<dbReference type="RefSeq" id="WP_108739379.1">
    <property type="nucleotide sequence ID" value="NZ_CP020918.1"/>
</dbReference>
<dbReference type="Proteomes" id="UP000244527">
    <property type="component" value="Chromosome"/>
</dbReference>
<dbReference type="KEGG" id="ffa:FFWV33_02170"/>
<accession>A0A2S1L9L8</accession>
<dbReference type="PANTHER" id="PTHR14969">
    <property type="entry name" value="SPHINGOSINE-1-PHOSPHATE PHOSPHOHYDROLASE"/>
    <property type="match status" value="1"/>
</dbReference>
<dbReference type="EMBL" id="CP020918">
    <property type="protein sequence ID" value="AWG20417.1"/>
    <property type="molecule type" value="Genomic_DNA"/>
</dbReference>
<keyword evidence="3" id="KW-1185">Reference proteome</keyword>
<name>A0A2S1L9L8_9FLAO</name>
<protein>
    <submittedName>
        <fullName evidence="2">Phosphatidic acid phosphatase</fullName>
    </submittedName>
</protein>
<organism evidence="2 3">
    <name type="scientific">Flavobacterium faecale</name>
    <dbReference type="NCBI Taxonomy" id="1355330"/>
    <lineage>
        <taxon>Bacteria</taxon>
        <taxon>Pseudomonadati</taxon>
        <taxon>Bacteroidota</taxon>
        <taxon>Flavobacteriia</taxon>
        <taxon>Flavobacteriales</taxon>
        <taxon>Flavobacteriaceae</taxon>
        <taxon>Flavobacterium</taxon>
    </lineage>
</organism>